<reference evidence="4" key="1">
    <citation type="submission" date="2016-11" db="UniProtKB">
        <authorList>
            <consortium name="WormBaseParasite"/>
        </authorList>
    </citation>
    <scope>IDENTIFICATION</scope>
</reference>
<dbReference type="AlphaFoldDB" id="A0A1I7UIB3"/>
<evidence type="ECO:0000256" key="1">
    <source>
        <dbReference type="SAM" id="MobiDB-lite"/>
    </source>
</evidence>
<feature type="transmembrane region" description="Helical" evidence="2">
    <location>
        <begin position="1072"/>
        <end position="1096"/>
    </location>
</feature>
<dbReference type="Proteomes" id="UP000095282">
    <property type="component" value="Unplaced"/>
</dbReference>
<feature type="compositionally biased region" description="Basic and acidic residues" evidence="1">
    <location>
        <begin position="217"/>
        <end position="236"/>
    </location>
</feature>
<protein>
    <submittedName>
        <fullName evidence="4">WSD domain-containing protein</fullName>
    </submittedName>
</protein>
<evidence type="ECO:0000313" key="4">
    <source>
        <dbReference type="WBParaSite" id="Csp11.Scaffold629.g9612.t1"/>
    </source>
</evidence>
<keyword evidence="3" id="KW-1185">Reference proteome</keyword>
<proteinExistence type="predicted"/>
<keyword evidence="2" id="KW-1133">Transmembrane helix</keyword>
<evidence type="ECO:0000256" key="2">
    <source>
        <dbReference type="SAM" id="Phobius"/>
    </source>
</evidence>
<keyword evidence="2" id="KW-0812">Transmembrane</keyword>
<accession>A0A1I7UIB3</accession>
<feature type="region of interest" description="Disordered" evidence="1">
    <location>
        <begin position="217"/>
        <end position="245"/>
    </location>
</feature>
<evidence type="ECO:0000313" key="3">
    <source>
        <dbReference type="Proteomes" id="UP000095282"/>
    </source>
</evidence>
<name>A0A1I7UIB3_9PELO</name>
<keyword evidence="2" id="KW-0472">Membrane</keyword>
<sequence length="1106" mass="127489">MVPETVKDNGWMAEWMCSCVDPSDSEFLSKLSKIDPKAAEAYSWLLEKAPEHPDHSENIESTLMVVRTKVLTVFSPGKFFDSHPVCAAFKRLKDLVKKLGGPQEKEEEEGEKERILNDLKSKKFEASYRYLRRFQKLSNVISVKARCLVLNGEVNGLTQEVIQKRKNDVEEVEKAREEVQRVMGMMKVAKTINEKRKARNQLPKTAEMARNVEEKYKKRSNKMEVRREVPSEDVEKGPVPPSIRIPRIEAPNVRKVTSEDQRNTLKVIRVKKATKEDVKTSKDALIEKLRVLDPEVAEVYSRSSDDVTYLQLVLLGLRTDDPKKSAGKQKEMIEELETLILGFAKIKFVFECIFNSSGDMFPVDQVDEAIEVIKDCGRAVQKVRHLVNGTPKPQEPPSDEETLKKLSPKASEDFKSLLEFQKAHQKTLLMAKYLIAFSLNDPNTKIPKNSIEKAHKTIKTLSAVLEPLDSLLTLVRLSPGQGSEALEEMKKKREIIEEIKRKIEGGRGDLEAFGEVDLNEKQYLDLTKEPEMELSPEDKEMVENLSKFNEEAGEKLMKIFRSLNILKEFVVMGKQFIAHSYSNGIPEGRAADFVLKRCLNIVSPFSVLFDHLDDKLDGIRSRKNPKDQVENIDIIQKAMIPLGNEESTNLGTIQLIEAIFERDGIKGDTLQYPDEEEITMKFPEYNNEDTIRKKKNLVKKYKDYTQDPEFQIDAEDALIAARFSKSHPKAAEVFSRLCIDMKVFKAYDPKMRVYISISMRDTSSDPQQLADAIESLEANQEFLNRVEEALNGVRRSSVDPEAILHIDDAIHQAAKTMYSNMKKVEGVVAGKEEEEEPTMDNLQKAFPGFQFEQKKEYNDYREDPDFQLDPLDQNLVEKLYGIGEEKAARELQGAAQQLKVRTSFASKVGKYIKLCLEDTVCQKDQEFGERLYRTFDSIPKLRAENDYGDGVLGQIRRDLTHESLYSETKFREFYNEHYREAFRKGWFQPEYRGQMDEEEEQRDQAYYQLVKTMDTAFASIGKKLEELEDVELKDLEAAFPDVVHEDNDDFMKIIDNMNTERSAKWKFNVQRWAIFSGVLFAFFIFLYFYLIIVIFVSDVFKWFTGR</sequence>
<organism evidence="3 4">
    <name type="scientific">Caenorhabditis tropicalis</name>
    <dbReference type="NCBI Taxonomy" id="1561998"/>
    <lineage>
        <taxon>Eukaryota</taxon>
        <taxon>Metazoa</taxon>
        <taxon>Ecdysozoa</taxon>
        <taxon>Nematoda</taxon>
        <taxon>Chromadorea</taxon>
        <taxon>Rhabditida</taxon>
        <taxon>Rhabditina</taxon>
        <taxon>Rhabditomorpha</taxon>
        <taxon>Rhabditoidea</taxon>
        <taxon>Rhabditidae</taxon>
        <taxon>Peloderinae</taxon>
        <taxon>Caenorhabditis</taxon>
    </lineage>
</organism>
<dbReference type="WBParaSite" id="Csp11.Scaffold629.g9612.t1">
    <property type="protein sequence ID" value="Csp11.Scaffold629.g9612.t1"/>
    <property type="gene ID" value="Csp11.Scaffold629.g9612"/>
</dbReference>